<dbReference type="KEGG" id="vg:19738753"/>
<keyword evidence="3" id="KW-1185">Reference proteome</keyword>
<organism evidence="2 3">
    <name type="scientific">Armadillidium vulgare iridescent virus</name>
    <dbReference type="NCBI Taxonomy" id="72201"/>
    <lineage>
        <taxon>Viruses</taxon>
        <taxon>Varidnaviria</taxon>
        <taxon>Bamfordvirae</taxon>
        <taxon>Nucleocytoviricota</taxon>
        <taxon>Megaviricetes</taxon>
        <taxon>Pimascovirales</taxon>
        <taxon>Pimascovirales incertae sedis</taxon>
        <taxon>Iridoviridae</taxon>
        <taxon>Betairidovirinae</taxon>
        <taxon>Iridovirus</taxon>
        <taxon>Iridovirus armadillidium1</taxon>
        <taxon>Invertebrate iridescent virus 31</taxon>
    </lineage>
</organism>
<name>A0A068QKR0_9VIRU</name>
<dbReference type="GeneID" id="19738753"/>
<dbReference type="InterPro" id="IPR018879">
    <property type="entry name" value="MSV199_dom"/>
</dbReference>
<reference evidence="2 3" key="1">
    <citation type="journal article" date="2014" name="J. Gen. Virol.">
        <title>Genome sequence of a crustacean iridovirus, IIV31, isolated from the pill bug, Armadillidium vulgare.</title>
        <authorList>
            <person name="Piegu B."/>
            <person name="Guizard S."/>
            <person name="Yeping T."/>
            <person name="Cruaud C."/>
            <person name="Asgari S."/>
            <person name="Bideshi D.K."/>
            <person name="Federici B.A."/>
            <person name="Bigot Y."/>
        </authorList>
    </citation>
    <scope>NUCLEOTIDE SEQUENCE [LARGE SCALE GENOMIC DNA]</scope>
</reference>
<feature type="domain" description="MSV199" evidence="1">
    <location>
        <begin position="11"/>
        <end position="54"/>
    </location>
</feature>
<dbReference type="Pfam" id="PF10553">
    <property type="entry name" value="MSV199"/>
    <property type="match status" value="1"/>
</dbReference>
<dbReference type="RefSeq" id="YP_009046783.1">
    <property type="nucleotide sequence ID" value="NC_024451.1"/>
</dbReference>
<protein>
    <recommendedName>
        <fullName evidence="1">MSV199 domain-containing protein</fullName>
    </recommendedName>
</protein>
<evidence type="ECO:0000259" key="1">
    <source>
        <dbReference type="Pfam" id="PF10553"/>
    </source>
</evidence>
<accession>A0A068QKR0</accession>
<sequence length="62" mass="7251">MEISSVATTIATTDKFWHSINENTPIYISREILDWMGYTGGFCIHYVSEKEHLKCRFLPLKQ</sequence>
<dbReference type="Proteomes" id="UP000114278">
    <property type="component" value="Segment"/>
</dbReference>
<proteinExistence type="predicted"/>
<evidence type="ECO:0000313" key="2">
    <source>
        <dbReference type="EMBL" id="CCV02541.1"/>
    </source>
</evidence>
<evidence type="ECO:0000313" key="3">
    <source>
        <dbReference type="Proteomes" id="UP000114278"/>
    </source>
</evidence>
<dbReference type="EMBL" id="HF920637">
    <property type="protein sequence ID" value="CCV02541.1"/>
    <property type="molecule type" value="Genomic_DNA"/>
</dbReference>
<gene>
    <name evidence="2" type="primary">169R</name>
    <name evidence="2" type="ORF">IIV31_169R</name>
</gene>